<sequence>MKKLAGILLLIVGLSLAVGVGANFRYYQADRTITVNITSDDNELIDLDPVQPYAYLNNGKLTIEISPNNPNYPGYGDGMSHNTTYVFEEMFNVSNDLWENENQNFPICVQISVPQNSSVKVFAGNYNDDGTATIANPGTQIQFTVEHGQPVSVGFIFDNTCEELGTHSVNMDIQAWAGACE</sequence>
<dbReference type="InterPro" id="IPR009482">
    <property type="entry name" value="DUF1102"/>
</dbReference>
<dbReference type="RefSeq" id="WP_012940184.1">
    <property type="nucleotide sequence ID" value="NC_013741.1"/>
</dbReference>
<dbReference type="EMBL" id="CP001857">
    <property type="protein sequence ID" value="ADB57848.1"/>
    <property type="molecule type" value="Genomic_DNA"/>
</dbReference>
<dbReference type="STRING" id="572546.Arcpr_0785"/>
<dbReference type="AlphaFoldDB" id="D2RHS3"/>
<dbReference type="KEGG" id="apo:Arcpr_0785"/>
<organism evidence="1 2">
    <name type="scientific">Archaeoglobus profundus (strain DSM 5631 / JCM 9629 / NBRC 100127 / Av18)</name>
    <dbReference type="NCBI Taxonomy" id="572546"/>
    <lineage>
        <taxon>Archaea</taxon>
        <taxon>Methanobacteriati</taxon>
        <taxon>Methanobacteriota</taxon>
        <taxon>Archaeoglobi</taxon>
        <taxon>Archaeoglobales</taxon>
        <taxon>Archaeoglobaceae</taxon>
        <taxon>Archaeoglobus</taxon>
    </lineage>
</organism>
<protein>
    <recommendedName>
        <fullName evidence="3">DUF1102 domain-containing protein</fullName>
    </recommendedName>
</protein>
<dbReference type="eggNOG" id="arCOG02696">
    <property type="taxonomic scope" value="Archaea"/>
</dbReference>
<dbReference type="Pfam" id="PF06510">
    <property type="entry name" value="DUF1102"/>
    <property type="match status" value="1"/>
</dbReference>
<dbReference type="GeneID" id="8739445"/>
<gene>
    <name evidence="1" type="ordered locus">Arcpr_0785</name>
</gene>
<proteinExistence type="predicted"/>
<name>D2RHS3_ARCPA</name>
<keyword evidence="2" id="KW-1185">Reference proteome</keyword>
<reference evidence="1 2" key="1">
    <citation type="journal article" date="2010" name="Stand. Genomic Sci.">
        <title>Complete genome sequence of Archaeoglobus profundus type strain (AV18).</title>
        <authorList>
            <person name="von Jan M."/>
            <person name="Lapidus A."/>
            <person name="Del Rio T.G."/>
            <person name="Copeland A."/>
            <person name="Tice H."/>
            <person name="Cheng J.F."/>
            <person name="Lucas S."/>
            <person name="Chen F."/>
            <person name="Nolan M."/>
            <person name="Goodwin L."/>
            <person name="Han C."/>
            <person name="Pitluck S."/>
            <person name="Liolios K."/>
            <person name="Ivanova N."/>
            <person name="Mavromatis K."/>
            <person name="Ovchinnikova G."/>
            <person name="Chertkov O."/>
            <person name="Pati A."/>
            <person name="Chen A."/>
            <person name="Palaniappan K."/>
            <person name="Land M."/>
            <person name="Hauser L."/>
            <person name="Chang Y.J."/>
            <person name="Jeffries C.D."/>
            <person name="Saunders E."/>
            <person name="Brettin T."/>
            <person name="Detter J.C."/>
            <person name="Chain P."/>
            <person name="Eichinger K."/>
            <person name="Huber H."/>
            <person name="Spring S."/>
            <person name="Rohde M."/>
            <person name="Goker M."/>
            <person name="Wirth R."/>
            <person name="Woyke T."/>
            <person name="Bristow J."/>
            <person name="Eisen J.A."/>
            <person name="Markowitz V."/>
            <person name="Hugenholtz P."/>
            <person name="Kyrpides N.C."/>
            <person name="Klenk H.P."/>
        </authorList>
    </citation>
    <scope>NUCLEOTIDE SEQUENCE [LARGE SCALE GENOMIC DNA]</scope>
    <source>
        <strain evidence="2">DSM 5631 / JCM 9629 / NBRC 100127 / Av18</strain>
    </source>
</reference>
<dbReference type="HOGENOM" id="CLU_116585_0_0_2"/>
<evidence type="ECO:0000313" key="1">
    <source>
        <dbReference type="EMBL" id="ADB57848.1"/>
    </source>
</evidence>
<dbReference type="PaxDb" id="572546-Arcpr_0785"/>
<evidence type="ECO:0000313" key="2">
    <source>
        <dbReference type="Proteomes" id="UP000001901"/>
    </source>
</evidence>
<accession>D2RHS3</accession>
<dbReference type="OrthoDB" id="85476at2157"/>
<evidence type="ECO:0008006" key="3">
    <source>
        <dbReference type="Google" id="ProtNLM"/>
    </source>
</evidence>
<dbReference type="Proteomes" id="UP000001901">
    <property type="component" value="Chromosome"/>
</dbReference>